<dbReference type="PANTHER" id="PTHR43788">
    <property type="entry name" value="DNA2/NAM7 HELICASE FAMILY MEMBER"/>
    <property type="match status" value="1"/>
</dbReference>
<dbReference type="Pfam" id="PF13087">
    <property type="entry name" value="AAA_12"/>
    <property type="match status" value="1"/>
</dbReference>
<dbReference type="CDD" id="cd17934">
    <property type="entry name" value="DEXXQc_Upf1-like"/>
    <property type="match status" value="1"/>
</dbReference>
<keyword evidence="2" id="KW-0547">Nucleotide-binding</keyword>
<feature type="domain" description="DUF2726" evidence="6">
    <location>
        <begin position="787"/>
        <end position="880"/>
    </location>
</feature>
<keyword evidence="3" id="KW-0378">Hydrolase</keyword>
<gene>
    <name evidence="9" type="ORF">SOASR030_21770</name>
</gene>
<reference evidence="9" key="1">
    <citation type="submission" date="2022-06" db="EMBL/GenBank/DDBJ databases">
        <title>Draft genome sequences of Leminorella grimontii str. JCM5902.</title>
        <authorList>
            <person name="Wakabayashi Y."/>
            <person name="Kojima K."/>
        </authorList>
    </citation>
    <scope>NUCLEOTIDE SEQUENCE</scope>
    <source>
        <strain evidence="9">JCM 5902</strain>
    </source>
</reference>
<evidence type="ECO:0000259" key="8">
    <source>
        <dbReference type="Pfam" id="PF13087"/>
    </source>
</evidence>
<dbReference type="SUPFAM" id="SSF52540">
    <property type="entry name" value="P-loop containing nucleoside triphosphate hydrolases"/>
    <property type="match status" value="1"/>
</dbReference>
<dbReference type="Proteomes" id="UP001058124">
    <property type="component" value="Unassembled WGS sequence"/>
</dbReference>
<dbReference type="RefSeq" id="WP_027274471.1">
    <property type="nucleotide sequence ID" value="NZ_BRLH01000004.1"/>
</dbReference>
<dbReference type="InterPro" id="IPR041677">
    <property type="entry name" value="DNA2/NAM7_AAA_11"/>
</dbReference>
<organism evidence="9 10">
    <name type="scientific">Leminorella grimontii</name>
    <dbReference type="NCBI Taxonomy" id="82981"/>
    <lineage>
        <taxon>Bacteria</taxon>
        <taxon>Pseudomonadati</taxon>
        <taxon>Pseudomonadota</taxon>
        <taxon>Gammaproteobacteria</taxon>
        <taxon>Enterobacterales</taxon>
        <taxon>Budviciaceae</taxon>
        <taxon>Leminorella</taxon>
    </lineage>
</organism>
<accession>A0AAV5N266</accession>
<dbReference type="InterPro" id="IPR027417">
    <property type="entry name" value="P-loop_NTPase"/>
</dbReference>
<evidence type="ECO:0000256" key="2">
    <source>
        <dbReference type="ARBA" id="ARBA00022741"/>
    </source>
</evidence>
<proteinExistence type="inferred from homology"/>
<keyword evidence="10" id="KW-1185">Reference proteome</keyword>
<evidence type="ECO:0000256" key="4">
    <source>
        <dbReference type="ARBA" id="ARBA00022806"/>
    </source>
</evidence>
<evidence type="ECO:0000259" key="7">
    <source>
        <dbReference type="Pfam" id="PF13086"/>
    </source>
</evidence>
<dbReference type="GO" id="GO:0016787">
    <property type="term" value="F:hydrolase activity"/>
    <property type="evidence" value="ECO:0007669"/>
    <property type="project" value="UniProtKB-KW"/>
</dbReference>
<dbReference type="InterPro" id="IPR047187">
    <property type="entry name" value="SF1_C_Upf1"/>
</dbReference>
<sequence length="895" mass="101893">MTIIYVEGQDRTAQFSDWTLYYSNSAKSLQLTGHFHSGKTYTWPFSACKVEPTTLVNGTLLIKKGHSNVRAIARAEIVGNKYALIYYPNSERCYVMKAEDVQILPATSLKDDDVFSYFRDVARQRVHNATQDKKPIAENILNQLDKIVAHPDTALEAYCHSKNATRRIPNNIIYPFGLNESQMTAVEKAFSAQISVIEGPPGTGKTQTILNILANILIKNCSVAIVSNNNTAVENVYDKLAKANLDYVVARLGSADNRLKFFATQPELPKIPPTNAPEIGVISNQVMRLKEFLLAQNDVAKLRAEIDELSIEEKYLSQWLHSHDITHHHKIERYQLTQHKITDLMAFLQSLKENRISFLNRLILLFKFSIVRTKPLNTMEKRQSIFFALQRHYYAIRLQQARNALIKNEKTLKNNDVISLQQKLTQDSMAFLRAHLWKSITPDDNLNEGNYQKVFTNFLKRYPIIGSSTHSIINSLAPGALLDYVIIDEASQQDIVPGILALGCARNVIVVGDRKQLPHVPENTTLLAPAPHYDCVSHSLLDSLFKLYGNSLPVTLLKEHYRCHPKIIQFCNKQFYDNQLIAMTRDNGESALSLVVTAKGNHTRNRSNLRELESLTALEWDEADSRGFIAPYNAQVDLSNQALPTDFISATVHKFQGRECEEIIFSTVLDKKADRQALNFVDDPQLINVAVSRAQKRFTLVTGDNVFTNNNQHIAALIRYMTYYADNDRVHYSPVVSAFDLLYEEYDRSLDKLKKRLNPNDSRFRSEQIASQLINDTLRLPTYRVLTVHAQIPLRQLVSRMDDRFTLRQREFMVQGASCDFVFYYRVGKQPLAVIEIDGGHHDCPAQRERDALKNAILDECGISLLRLRTIDSQIENKIATFLTSVMQENVANVE</sequence>
<feature type="domain" description="DNA2/NAM7 helicase-like C-terminal" evidence="8">
    <location>
        <begin position="538"/>
        <end position="701"/>
    </location>
</feature>
<evidence type="ECO:0000313" key="9">
    <source>
        <dbReference type="EMBL" id="GKX56065.1"/>
    </source>
</evidence>
<comment type="caution">
    <text evidence="9">The sequence shown here is derived from an EMBL/GenBank/DDBJ whole genome shotgun (WGS) entry which is preliminary data.</text>
</comment>
<evidence type="ECO:0000256" key="3">
    <source>
        <dbReference type="ARBA" id="ARBA00022801"/>
    </source>
</evidence>
<keyword evidence="5" id="KW-0067">ATP-binding</keyword>
<evidence type="ECO:0000259" key="6">
    <source>
        <dbReference type="Pfam" id="PF10881"/>
    </source>
</evidence>
<comment type="similarity">
    <text evidence="1">Belongs to the DNA2/NAM7 helicase family.</text>
</comment>
<dbReference type="Gene3D" id="3.40.960.10">
    <property type="entry name" value="VSR Endonuclease"/>
    <property type="match status" value="1"/>
</dbReference>
<protein>
    <submittedName>
        <fullName evidence="9">Helicase</fullName>
    </submittedName>
</protein>
<feature type="domain" description="DNA2/NAM7 helicase helicase" evidence="7">
    <location>
        <begin position="178"/>
        <end position="518"/>
    </location>
</feature>
<evidence type="ECO:0000313" key="10">
    <source>
        <dbReference type="Proteomes" id="UP001058124"/>
    </source>
</evidence>
<dbReference type="InterPro" id="IPR024402">
    <property type="entry name" value="DUF2726"/>
</dbReference>
<evidence type="ECO:0000256" key="5">
    <source>
        <dbReference type="ARBA" id="ARBA00022840"/>
    </source>
</evidence>
<dbReference type="PANTHER" id="PTHR43788:SF8">
    <property type="entry name" value="DNA-BINDING PROTEIN SMUBP-2"/>
    <property type="match status" value="1"/>
</dbReference>
<dbReference type="CDD" id="cd18808">
    <property type="entry name" value="SF1_C_Upf1"/>
    <property type="match status" value="1"/>
</dbReference>
<dbReference type="InterPro" id="IPR041679">
    <property type="entry name" value="DNA2/NAM7-like_C"/>
</dbReference>
<dbReference type="GO" id="GO:0043139">
    <property type="term" value="F:5'-3' DNA helicase activity"/>
    <property type="evidence" value="ECO:0007669"/>
    <property type="project" value="TreeGrafter"/>
</dbReference>
<dbReference type="InterPro" id="IPR050534">
    <property type="entry name" value="Coronavir_polyprotein_1ab"/>
</dbReference>
<dbReference type="Gene3D" id="3.40.50.300">
    <property type="entry name" value="P-loop containing nucleotide triphosphate hydrolases"/>
    <property type="match status" value="2"/>
</dbReference>
<evidence type="ECO:0000256" key="1">
    <source>
        <dbReference type="ARBA" id="ARBA00007913"/>
    </source>
</evidence>
<dbReference type="AlphaFoldDB" id="A0AAV5N266"/>
<name>A0AAV5N266_9GAMM</name>
<dbReference type="GO" id="GO:0005524">
    <property type="term" value="F:ATP binding"/>
    <property type="evidence" value="ECO:0007669"/>
    <property type="project" value="UniProtKB-KW"/>
</dbReference>
<dbReference type="EMBL" id="BRLH01000004">
    <property type="protein sequence ID" value="GKX56065.1"/>
    <property type="molecule type" value="Genomic_DNA"/>
</dbReference>
<dbReference type="Pfam" id="PF10881">
    <property type="entry name" value="DUF2726"/>
    <property type="match status" value="1"/>
</dbReference>
<dbReference type="Pfam" id="PF13086">
    <property type="entry name" value="AAA_11"/>
    <property type="match status" value="1"/>
</dbReference>
<keyword evidence="4 9" id="KW-0347">Helicase</keyword>